<dbReference type="InterPro" id="IPR002346">
    <property type="entry name" value="Mopterin_DH_FAD-bd"/>
</dbReference>
<dbReference type="SUPFAM" id="SSF56003">
    <property type="entry name" value="Molybdenum cofactor-binding domain"/>
    <property type="match status" value="1"/>
</dbReference>
<comment type="similarity">
    <text evidence="2">Belongs to the xanthine dehydrogenase family.</text>
</comment>
<dbReference type="PROSITE" id="PS51085">
    <property type="entry name" value="2FE2S_FER_2"/>
    <property type="match status" value="1"/>
</dbReference>
<dbReference type="InterPro" id="IPR046867">
    <property type="entry name" value="AldOxase/xan_DH_MoCoBD2"/>
</dbReference>
<dbReference type="InterPro" id="IPR008274">
    <property type="entry name" value="AldOxase/xan_DH_MoCoBD1"/>
</dbReference>
<dbReference type="Gene3D" id="3.10.20.30">
    <property type="match status" value="1"/>
</dbReference>
<dbReference type="SMART" id="SM01092">
    <property type="entry name" value="CO_deh_flav_C"/>
    <property type="match status" value="1"/>
</dbReference>
<feature type="binding site" evidence="18">
    <location>
        <position position="65"/>
    </location>
    <ligand>
        <name>[2Fe-2S] cluster</name>
        <dbReference type="ChEBI" id="CHEBI:190135"/>
        <label>1</label>
    </ligand>
</feature>
<organism evidence="21 22">
    <name type="scientific">Mycena pura</name>
    <dbReference type="NCBI Taxonomy" id="153505"/>
    <lineage>
        <taxon>Eukaryota</taxon>
        <taxon>Fungi</taxon>
        <taxon>Dikarya</taxon>
        <taxon>Basidiomycota</taxon>
        <taxon>Agaricomycotina</taxon>
        <taxon>Agaricomycetes</taxon>
        <taxon>Agaricomycetidae</taxon>
        <taxon>Agaricales</taxon>
        <taxon>Marasmiineae</taxon>
        <taxon>Mycenaceae</taxon>
        <taxon>Mycena</taxon>
    </lineage>
</organism>
<name>A0AAD6VG47_9AGAR</name>
<evidence type="ECO:0000256" key="16">
    <source>
        <dbReference type="PIRSR" id="PIRSR000127-1"/>
    </source>
</evidence>
<evidence type="ECO:0000256" key="2">
    <source>
        <dbReference type="ARBA" id="ARBA00006849"/>
    </source>
</evidence>
<dbReference type="Pfam" id="PF01315">
    <property type="entry name" value="Ald_Xan_dh_C"/>
    <property type="match status" value="1"/>
</dbReference>
<dbReference type="InterPro" id="IPR037165">
    <property type="entry name" value="AldOxase/xan_DH_Mopterin-bd_sf"/>
</dbReference>
<dbReference type="SUPFAM" id="SSF54665">
    <property type="entry name" value="CO dehydrogenase molybdoprotein N-domain-like"/>
    <property type="match status" value="1"/>
</dbReference>
<evidence type="ECO:0000256" key="9">
    <source>
        <dbReference type="ARBA" id="ARBA00023002"/>
    </source>
</evidence>
<dbReference type="PANTHER" id="PTHR45444:SF3">
    <property type="entry name" value="XANTHINE DEHYDROGENASE"/>
    <property type="match status" value="1"/>
</dbReference>
<dbReference type="Pfam" id="PF00941">
    <property type="entry name" value="FAD_binding_5"/>
    <property type="match status" value="1"/>
</dbReference>
<evidence type="ECO:0000256" key="1">
    <source>
        <dbReference type="ARBA" id="ARBA00001974"/>
    </source>
</evidence>
<evidence type="ECO:0000256" key="12">
    <source>
        <dbReference type="ARBA" id="ARBA00023027"/>
    </source>
</evidence>
<dbReference type="InterPro" id="IPR036683">
    <property type="entry name" value="CO_DH_flav_C_dom_sf"/>
</dbReference>
<dbReference type="InterPro" id="IPR016169">
    <property type="entry name" value="FAD-bd_PCMH_sub2"/>
</dbReference>
<feature type="binding site" evidence="18">
    <location>
        <position position="168"/>
    </location>
    <ligand>
        <name>[2Fe-2S] cluster</name>
        <dbReference type="ChEBI" id="CHEBI:190135"/>
        <label>2</label>
    </ligand>
</feature>
<dbReference type="InterPro" id="IPR012675">
    <property type="entry name" value="Beta-grasp_dom_sf"/>
</dbReference>
<dbReference type="FunFam" id="3.30.43.10:FF:000001">
    <property type="entry name" value="Xanthine dehydrogenase/oxidase"/>
    <property type="match status" value="1"/>
</dbReference>
<dbReference type="FunFam" id="3.90.1170.50:FF:000001">
    <property type="entry name" value="Aldehyde oxidase 1"/>
    <property type="match status" value="1"/>
</dbReference>
<dbReference type="SUPFAM" id="SSF47741">
    <property type="entry name" value="CO dehydrogenase ISP C-domain like"/>
    <property type="match status" value="1"/>
</dbReference>
<feature type="binding site" evidence="18">
    <location>
        <position position="166"/>
    </location>
    <ligand>
        <name>[2Fe-2S] cluster</name>
        <dbReference type="ChEBI" id="CHEBI:190135"/>
        <label>2</label>
    </ligand>
</feature>
<comment type="cofactor">
    <cofactor evidence="18">
        <name>Mo-molybdopterin</name>
        <dbReference type="ChEBI" id="CHEBI:71302"/>
    </cofactor>
    <text evidence="18">Binds 1 Mo-molybdopterin (Mo-MPT) cofactor per subunit.</text>
</comment>
<evidence type="ECO:0000256" key="7">
    <source>
        <dbReference type="ARBA" id="ARBA00022723"/>
    </source>
</evidence>
<dbReference type="InterPro" id="IPR036884">
    <property type="entry name" value="2Fe-2S-bd_dom_sf"/>
</dbReference>
<feature type="binding site" evidence="18">
    <location>
        <position position="62"/>
    </location>
    <ligand>
        <name>[2Fe-2S] cluster</name>
        <dbReference type="ChEBI" id="CHEBI:190135"/>
        <label>1</label>
    </ligand>
</feature>
<evidence type="ECO:0000256" key="3">
    <source>
        <dbReference type="ARBA" id="ARBA00013123"/>
    </source>
</evidence>
<dbReference type="Pfam" id="PF03450">
    <property type="entry name" value="CO_deh_flav_C"/>
    <property type="match status" value="1"/>
</dbReference>
<dbReference type="InterPro" id="IPR016167">
    <property type="entry name" value="FAD-bd_PCMH_sub1"/>
</dbReference>
<dbReference type="Pfam" id="PF02738">
    <property type="entry name" value="MoCoBD_1"/>
    <property type="match status" value="1"/>
</dbReference>
<dbReference type="SUPFAM" id="SSF55447">
    <property type="entry name" value="CO dehydrogenase flavoprotein C-terminal domain-like"/>
    <property type="match status" value="1"/>
</dbReference>
<evidence type="ECO:0000256" key="14">
    <source>
        <dbReference type="ARBA" id="ARBA00049017"/>
    </source>
</evidence>
<dbReference type="SUPFAM" id="SSF56176">
    <property type="entry name" value="FAD-binding/transporter-associated domain-like"/>
    <property type="match status" value="1"/>
</dbReference>
<dbReference type="FunFam" id="3.30.465.10:FF:000004">
    <property type="entry name" value="Xanthine dehydrogenase/oxidase"/>
    <property type="match status" value="1"/>
</dbReference>
<feature type="binding site" evidence="18">
    <location>
        <position position="87"/>
    </location>
    <ligand>
        <name>[2Fe-2S] cluster</name>
        <dbReference type="ChEBI" id="CHEBI:190135"/>
        <label>1</label>
    </ligand>
</feature>
<evidence type="ECO:0000259" key="20">
    <source>
        <dbReference type="PROSITE" id="PS51387"/>
    </source>
</evidence>
<dbReference type="SMART" id="SM01008">
    <property type="entry name" value="Ald_Xan_dh_C"/>
    <property type="match status" value="1"/>
</dbReference>
<evidence type="ECO:0000256" key="6">
    <source>
        <dbReference type="ARBA" id="ARBA00022714"/>
    </source>
</evidence>
<feature type="active site" description="Proton acceptor" evidence="16">
    <location>
        <position position="1302"/>
    </location>
</feature>
<feature type="binding site" evidence="18">
    <location>
        <position position="57"/>
    </location>
    <ligand>
        <name>[2Fe-2S] cluster</name>
        <dbReference type="ChEBI" id="CHEBI:190135"/>
        <label>1</label>
    </ligand>
</feature>
<feature type="binding site" evidence="17">
    <location>
        <position position="465"/>
    </location>
    <ligand>
        <name>FAD</name>
        <dbReference type="ChEBI" id="CHEBI:57692"/>
    </ligand>
</feature>
<comment type="caution">
    <text evidence="21">The sequence shown here is derived from an EMBL/GenBank/DDBJ whole genome shotgun (WGS) entry which is preliminary data.</text>
</comment>
<dbReference type="InterPro" id="IPR001041">
    <property type="entry name" value="2Fe-2S_ferredoxin-type"/>
</dbReference>
<dbReference type="InterPro" id="IPR000674">
    <property type="entry name" value="Ald_Oxase/Xan_DH_a/b"/>
</dbReference>
<dbReference type="FunFam" id="3.30.365.10:FF:000002">
    <property type="entry name" value="Xanthine dehydrogenase oxidase"/>
    <property type="match status" value="1"/>
</dbReference>
<comment type="cofactor">
    <cofactor evidence="18">
        <name>[2Fe-2S] cluster</name>
        <dbReference type="ChEBI" id="CHEBI:190135"/>
    </cofactor>
    <text evidence="18">Binds 2 [2Fe-2S] clusters.</text>
</comment>
<feature type="binding site" evidence="17">
    <location>
        <position position="841"/>
    </location>
    <ligand>
        <name>substrate</name>
    </ligand>
</feature>
<dbReference type="GO" id="GO:0004854">
    <property type="term" value="F:xanthine dehydrogenase activity"/>
    <property type="evidence" value="ECO:0007669"/>
    <property type="project" value="UniProtKB-EC"/>
</dbReference>
<dbReference type="InterPro" id="IPR036010">
    <property type="entry name" value="2Fe-2S_ferredoxin-like_sf"/>
</dbReference>
<dbReference type="Pfam" id="PF01799">
    <property type="entry name" value="Fer2_2"/>
    <property type="match status" value="1"/>
</dbReference>
<feature type="binding site" evidence="18">
    <location>
        <position position="837"/>
    </location>
    <ligand>
        <name>Mo-molybdopterin</name>
        <dbReference type="ChEBI" id="CHEBI:71302"/>
    </ligand>
    <ligandPart>
        <name>Mo</name>
        <dbReference type="ChEBI" id="CHEBI:28685"/>
    </ligandPart>
</feature>
<evidence type="ECO:0000313" key="21">
    <source>
        <dbReference type="EMBL" id="KAJ7206127.1"/>
    </source>
</evidence>
<feature type="binding site" evidence="18">
    <location>
        <position position="126"/>
    </location>
    <ligand>
        <name>[2Fe-2S] cluster</name>
        <dbReference type="ChEBI" id="CHEBI:190135"/>
        <label>2</label>
    </ligand>
</feature>
<dbReference type="InterPro" id="IPR005107">
    <property type="entry name" value="CO_DH_flav_C"/>
</dbReference>
<dbReference type="PROSITE" id="PS51387">
    <property type="entry name" value="FAD_PCMH"/>
    <property type="match status" value="1"/>
</dbReference>
<dbReference type="Gene3D" id="3.30.43.10">
    <property type="entry name" value="Uridine Diphospho-n-acetylenolpyruvylglucosamine Reductase, domain 2"/>
    <property type="match status" value="1"/>
</dbReference>
<reference evidence="21" key="1">
    <citation type="submission" date="2023-03" db="EMBL/GenBank/DDBJ databases">
        <title>Massive genome expansion in bonnet fungi (Mycena s.s.) driven by repeated elements and novel gene families across ecological guilds.</title>
        <authorList>
            <consortium name="Lawrence Berkeley National Laboratory"/>
            <person name="Harder C.B."/>
            <person name="Miyauchi S."/>
            <person name="Viragh M."/>
            <person name="Kuo A."/>
            <person name="Thoen E."/>
            <person name="Andreopoulos B."/>
            <person name="Lu D."/>
            <person name="Skrede I."/>
            <person name="Drula E."/>
            <person name="Henrissat B."/>
            <person name="Morin E."/>
            <person name="Kohler A."/>
            <person name="Barry K."/>
            <person name="LaButti K."/>
            <person name="Morin E."/>
            <person name="Salamov A."/>
            <person name="Lipzen A."/>
            <person name="Mereny Z."/>
            <person name="Hegedus B."/>
            <person name="Baldrian P."/>
            <person name="Stursova M."/>
            <person name="Weitz H."/>
            <person name="Taylor A."/>
            <person name="Grigoriev I.V."/>
            <person name="Nagy L.G."/>
            <person name="Martin F."/>
            <person name="Kauserud H."/>
        </authorList>
    </citation>
    <scope>NUCLEOTIDE SEQUENCE</scope>
    <source>
        <strain evidence="21">9144</strain>
    </source>
</reference>
<evidence type="ECO:0000256" key="4">
    <source>
        <dbReference type="ARBA" id="ARBA00022505"/>
    </source>
</evidence>
<dbReference type="Gene3D" id="1.10.150.120">
    <property type="entry name" value="[2Fe-2S]-binding domain"/>
    <property type="match status" value="1"/>
</dbReference>
<dbReference type="Gene3D" id="3.30.365.10">
    <property type="entry name" value="Aldehyde oxidase/xanthine dehydrogenase, molybdopterin binding domain"/>
    <property type="match status" value="4"/>
</dbReference>
<feature type="binding site" evidence="18">
    <location>
        <position position="806"/>
    </location>
    <ligand>
        <name>Mo-molybdopterin</name>
        <dbReference type="ChEBI" id="CHEBI:71302"/>
    </ligand>
    <ligandPart>
        <name>Mo</name>
        <dbReference type="ChEBI" id="CHEBI:28685"/>
    </ligandPart>
</feature>
<keyword evidence="7 18" id="KW-0479">Metal-binding</keyword>
<dbReference type="GO" id="GO:0071949">
    <property type="term" value="F:FAD binding"/>
    <property type="evidence" value="ECO:0007669"/>
    <property type="project" value="InterPro"/>
</dbReference>
<comment type="cofactor">
    <cofactor evidence="13">
        <name>[2Fe-2S] cluster</name>
        <dbReference type="ChEBI" id="CHEBI:190135"/>
    </cofactor>
</comment>
<dbReference type="Pfam" id="PF00111">
    <property type="entry name" value="Fer2"/>
    <property type="match status" value="1"/>
</dbReference>
<keyword evidence="10 18" id="KW-0408">Iron</keyword>
<dbReference type="InterPro" id="IPR016166">
    <property type="entry name" value="FAD-bd_PCMH"/>
</dbReference>
<sequence length="1370" mass="149116">MTSTTFSEFEGQADSTLRFFLNGSPIVLDGNSFDPDSTLLDFIRSQGQGFTGSKLGCGEGGCGACTVVVQSQNPVTHQIHHLAVNACLAPIVSVDGKHVITVEGVGSPENPHPIQERLWKLSGSQCGFCTPGIIMSLYALLRNAAYRGSLSAADIELDGILDGNLCRCTGYKPILDAAKTFVGEYAGGRDSFIPINFEAANLDHADCCSKPASSNKGCGRGDCCQLPGDPEPAPFKFPRFKLKPYKIGTELIYPPALNKQIFSPLKFGSSSRQWLRPTTLDQLLAIKTRHPDAKLVGGSSEIQIEVKLKAAVYPVSVFVSDIPELHGVWPPTSDRPTFEFGANISLAELEVTCKRLCAELDPRISGPIDAVRTQLRYFAGLQIRNVATVGGNIATASPISDLNPVWVATGAKVVAASPGRKQFELPLAEFFTGYRKTTLPRDAVIVKIIVPLNVSGHREVVRAYKQAKRRDDDIAIVTVCFSMRVTSEGIISHVRLAYGGMAPTVISAVKTQNFLIGKSFAAKIMEEALDILGAEMDLPFNVPGGMASYRKTLALSFFFKFWNTVGSEIELPLSSKSDLADLTSLIHRQLSTGRHDNSDPYAQEVVGRQEPHLSGLLQATGAAVYVDDMPKVGNEVYGALVLSTRAHAKILSLDASAALEMEGVVSWVSHADLPNERANHWGGGPAIDEVFFAVDKVVAHGQPIGMIVAQTKILAQKAARAVRVEYEDLPRIMTIEEALEQQSFHPTYNRFIKRGKPIDEALAASEHVLEGQTRMGGQEHFYLETMAVLVVPKLENGEMDVYSSTQSLADAQRWVASVTGTPRNRIVAHAKRLGGGFGGKESRSSHVAAIAAVAAKKTRRPVRIMLDRQEDIMITGQRHPCLTKWKVGFTSEGKLQALDADFYCNAGHSLDLSGGVSDRAISHLDNCYFIPDVDVRARCCKTNTVSNTAFRGFGGPQGMVVAEHYIEAIAHKLNLDTDHVRQINLYKEAEKTPYHQRVLDWHVPRLLSDCRRDSRYDERRAAVDHFNKEHKWRKRGIVLLPTKFGVCSMNQGSALVHVYMDGSVLVAHGGVEMGQGLYTKCCQIAAQELGVPLTDVFTSETSTSTVPNTVPTAASAGSDLNGYAVYKACAEINKRLEPYRQKLGPQTPLSALAAAAWADRVSLSATGQHATPTLGYEWNNPSETGNLFHYFTQGACATEVEVDTLTGDHTVLRVDINMDVGKSLNPAIDYGQIEGAFTQGQGLCTIEESLWLRQNGAIFTTGPGAYKLPGFSDIPQTFNVSLLRDAEWPNLGSIKASKGVGEPPLFLGCSVALAIRYALKSARADAGEHELQDFRLPLTSERIRLACKDFLVEKGRVEAKDGQEDFFVHI</sequence>
<dbReference type="InterPro" id="IPR002888">
    <property type="entry name" value="2Fe-2S-bd"/>
</dbReference>
<dbReference type="PANTHER" id="PTHR45444">
    <property type="entry name" value="XANTHINE DEHYDROGENASE"/>
    <property type="match status" value="1"/>
</dbReference>
<evidence type="ECO:0000256" key="8">
    <source>
        <dbReference type="ARBA" id="ARBA00022827"/>
    </source>
</evidence>
<keyword evidence="4 18" id="KW-0500">Molybdenum</keyword>
<evidence type="ECO:0000256" key="17">
    <source>
        <dbReference type="PIRSR" id="PIRSR000127-2"/>
    </source>
</evidence>
<evidence type="ECO:0000256" key="10">
    <source>
        <dbReference type="ARBA" id="ARBA00023004"/>
    </source>
</evidence>
<dbReference type="PIRSF" id="PIRSF000127">
    <property type="entry name" value="Xanthine_DH"/>
    <property type="match status" value="1"/>
</dbReference>
<evidence type="ECO:0000313" key="22">
    <source>
        <dbReference type="Proteomes" id="UP001219525"/>
    </source>
</evidence>
<feature type="binding site" evidence="17">
    <location>
        <position position="401"/>
    </location>
    <ligand>
        <name>FAD</name>
        <dbReference type="ChEBI" id="CHEBI:57692"/>
    </ligand>
</feature>
<dbReference type="FunFam" id="3.10.20.30:FF:000012">
    <property type="entry name" value="Xanthine dehydrogenase/oxidase"/>
    <property type="match status" value="1"/>
</dbReference>
<feature type="binding site" evidence="17">
    <location>
        <position position="953"/>
    </location>
    <ligand>
        <name>substrate</name>
    </ligand>
</feature>
<dbReference type="InterPro" id="IPR006058">
    <property type="entry name" value="2Fe2S_fd_BS"/>
</dbReference>
<dbReference type="Gene3D" id="3.30.465.10">
    <property type="match status" value="1"/>
</dbReference>
<keyword evidence="12" id="KW-0520">NAD</keyword>
<keyword evidence="11 18" id="KW-0411">Iron-sulfur</keyword>
<evidence type="ECO:0000259" key="19">
    <source>
        <dbReference type="PROSITE" id="PS51085"/>
    </source>
</evidence>
<keyword evidence="8 17" id="KW-0274">FAD</keyword>
<comment type="catalytic activity">
    <reaction evidence="15">
        <text>hypoxanthine + NAD(+) + H2O = xanthine + NADH + H(+)</text>
        <dbReference type="Rhea" id="RHEA:24670"/>
        <dbReference type="ChEBI" id="CHEBI:15377"/>
        <dbReference type="ChEBI" id="CHEBI:15378"/>
        <dbReference type="ChEBI" id="CHEBI:17368"/>
        <dbReference type="ChEBI" id="CHEBI:17712"/>
        <dbReference type="ChEBI" id="CHEBI:57540"/>
        <dbReference type="ChEBI" id="CHEBI:57945"/>
        <dbReference type="EC" id="1.17.1.4"/>
    </reaction>
</comment>
<dbReference type="Gene3D" id="3.90.1170.50">
    <property type="entry name" value="Aldehyde oxidase/xanthine dehydrogenase, a/b hammerhead"/>
    <property type="match status" value="1"/>
</dbReference>
<dbReference type="Proteomes" id="UP001219525">
    <property type="component" value="Unassembled WGS sequence"/>
</dbReference>
<keyword evidence="22" id="KW-1185">Reference proteome</keyword>
<feature type="binding site" evidence="17">
    <location>
        <position position="378"/>
    </location>
    <ligand>
        <name>FAD</name>
        <dbReference type="ChEBI" id="CHEBI:57692"/>
    </ligand>
</feature>
<proteinExistence type="inferred from homology"/>
<dbReference type="PROSITE" id="PS00197">
    <property type="entry name" value="2FE2S_FER_1"/>
    <property type="match status" value="1"/>
</dbReference>
<comment type="cofactor">
    <cofactor evidence="1 17">
        <name>FAD</name>
        <dbReference type="ChEBI" id="CHEBI:57692"/>
    </cofactor>
</comment>
<evidence type="ECO:0000256" key="5">
    <source>
        <dbReference type="ARBA" id="ARBA00022630"/>
    </source>
</evidence>
<feature type="domain" description="2Fe-2S ferredoxin-type" evidence="19">
    <location>
        <begin position="15"/>
        <end position="105"/>
    </location>
</feature>
<dbReference type="Pfam" id="PF20256">
    <property type="entry name" value="MoCoBD_2"/>
    <property type="match status" value="1"/>
</dbReference>
<feature type="binding site" evidence="17">
    <location>
        <begin position="295"/>
        <end position="302"/>
    </location>
    <ligand>
        <name>FAD</name>
        <dbReference type="ChEBI" id="CHEBI:57692"/>
    </ligand>
</feature>
<keyword evidence="9" id="KW-0560">Oxidoreductase</keyword>
<accession>A0AAD6VG47</accession>
<evidence type="ECO:0000256" key="18">
    <source>
        <dbReference type="PIRSR" id="PIRSR000127-3"/>
    </source>
</evidence>
<feature type="domain" description="FAD-binding PCMH-type" evidence="20">
    <location>
        <begin position="267"/>
        <end position="455"/>
    </location>
</feature>
<dbReference type="InterPro" id="IPR016208">
    <property type="entry name" value="Ald_Oxase/xanthine_DH-like"/>
</dbReference>
<evidence type="ECO:0000256" key="15">
    <source>
        <dbReference type="ARBA" id="ARBA00049517"/>
    </source>
</evidence>
<feature type="binding site" evidence="18">
    <location>
        <position position="129"/>
    </location>
    <ligand>
        <name>[2Fe-2S] cluster</name>
        <dbReference type="ChEBI" id="CHEBI:190135"/>
        <label>2</label>
    </ligand>
</feature>
<dbReference type="InterPro" id="IPR036856">
    <property type="entry name" value="Ald_Oxase/Xan_DH_a/b_sf"/>
</dbReference>
<feature type="binding site" evidence="17">
    <location>
        <position position="919"/>
    </location>
    <ligand>
        <name>substrate</name>
    </ligand>
</feature>
<dbReference type="FunFam" id="3.30.365.10:FF:000003">
    <property type="entry name" value="Aldehyde oxidase 1"/>
    <property type="match status" value="1"/>
</dbReference>
<dbReference type="EC" id="1.17.1.4" evidence="3"/>
<dbReference type="GO" id="GO:0005506">
    <property type="term" value="F:iron ion binding"/>
    <property type="evidence" value="ECO:0007669"/>
    <property type="project" value="InterPro"/>
</dbReference>
<comment type="catalytic activity">
    <reaction evidence="14">
        <text>xanthine + NAD(+) + H2O = urate + NADH + H(+)</text>
        <dbReference type="Rhea" id="RHEA:16669"/>
        <dbReference type="ChEBI" id="CHEBI:15377"/>
        <dbReference type="ChEBI" id="CHEBI:15378"/>
        <dbReference type="ChEBI" id="CHEBI:17712"/>
        <dbReference type="ChEBI" id="CHEBI:17775"/>
        <dbReference type="ChEBI" id="CHEBI:57540"/>
        <dbReference type="ChEBI" id="CHEBI:57945"/>
        <dbReference type="EC" id="1.17.1.4"/>
    </reaction>
</comment>
<feature type="binding site" evidence="18">
    <location>
        <position position="1114"/>
    </location>
    <ligand>
        <name>Mo-molybdopterin</name>
        <dbReference type="ChEBI" id="CHEBI:71302"/>
    </ligand>
    <ligandPart>
        <name>Mo</name>
        <dbReference type="ChEBI" id="CHEBI:28685"/>
    </ligandPart>
</feature>
<dbReference type="SUPFAM" id="SSF54292">
    <property type="entry name" value="2Fe-2S ferredoxin-like"/>
    <property type="match status" value="1"/>
</dbReference>
<protein>
    <recommendedName>
        <fullName evidence="3">xanthine dehydrogenase</fullName>
        <ecNumber evidence="3">1.17.1.4</ecNumber>
    </recommendedName>
</protein>
<gene>
    <name evidence="21" type="ORF">GGX14DRAFT_458284</name>
</gene>
<dbReference type="InterPro" id="IPR036318">
    <property type="entry name" value="FAD-bd_PCMH-like_sf"/>
</dbReference>
<evidence type="ECO:0000256" key="13">
    <source>
        <dbReference type="ARBA" id="ARBA00034078"/>
    </source>
</evidence>
<evidence type="ECO:0000256" key="11">
    <source>
        <dbReference type="ARBA" id="ARBA00023014"/>
    </source>
</evidence>
<dbReference type="EMBL" id="JARJCW010000041">
    <property type="protein sequence ID" value="KAJ7206127.1"/>
    <property type="molecule type" value="Genomic_DNA"/>
</dbReference>
<dbReference type="GO" id="GO:0051537">
    <property type="term" value="F:2 iron, 2 sulfur cluster binding"/>
    <property type="evidence" value="ECO:0007669"/>
    <property type="project" value="UniProtKB-KW"/>
</dbReference>
<keyword evidence="5" id="KW-0285">Flavoprotein</keyword>
<keyword evidence="6 18" id="KW-0001">2Fe-2S</keyword>
<dbReference type="Gene3D" id="3.30.390.50">
    <property type="entry name" value="CO dehydrogenase flavoprotein, C-terminal domain"/>
    <property type="match status" value="1"/>
</dbReference>
<feature type="binding site" evidence="18">
    <location>
        <position position="951"/>
    </location>
    <ligand>
        <name>Mo-molybdopterin</name>
        <dbReference type="ChEBI" id="CHEBI:71302"/>
    </ligand>
    <ligandPart>
        <name>Mo</name>
        <dbReference type="ChEBI" id="CHEBI:28685"/>
    </ligandPart>
</feature>